<dbReference type="STRING" id="158189.SpiBuddy_2494"/>
<dbReference type="EMBL" id="CP002541">
    <property type="protein sequence ID" value="ADY14307.1"/>
    <property type="molecule type" value="Genomic_DNA"/>
</dbReference>
<dbReference type="HOGENOM" id="CLU_251617_0_0_12"/>
<dbReference type="OrthoDB" id="338808at2"/>
<feature type="domain" description="YDG" evidence="1">
    <location>
        <begin position="206"/>
        <end position="280"/>
    </location>
</feature>
<dbReference type="InterPro" id="IPR041248">
    <property type="entry name" value="YDG"/>
</dbReference>
<evidence type="ECO:0000313" key="3">
    <source>
        <dbReference type="EMBL" id="ADY14307.1"/>
    </source>
</evidence>
<dbReference type="RefSeq" id="WP_013608152.1">
    <property type="nucleotide sequence ID" value="NC_015152.1"/>
</dbReference>
<feature type="domain" description="YDG" evidence="1">
    <location>
        <begin position="815"/>
        <end position="887"/>
    </location>
</feature>
<feature type="domain" description="MBG" evidence="2">
    <location>
        <begin position="1088"/>
        <end position="1166"/>
    </location>
</feature>
<evidence type="ECO:0008006" key="5">
    <source>
        <dbReference type="Google" id="ProtNLM"/>
    </source>
</evidence>
<evidence type="ECO:0000313" key="4">
    <source>
        <dbReference type="Proteomes" id="UP000008466"/>
    </source>
</evidence>
<dbReference type="PROSITE" id="PS51257">
    <property type="entry name" value="PROKAR_LIPOPROTEIN"/>
    <property type="match status" value="1"/>
</dbReference>
<dbReference type="Gene3D" id="3.30.160.710">
    <property type="match status" value="1"/>
</dbReference>
<feature type="domain" description="YDG" evidence="1">
    <location>
        <begin position="727"/>
        <end position="800"/>
    </location>
</feature>
<protein>
    <recommendedName>
        <fullName evidence="5">DUF1566 domain-containing protein</fullName>
    </recommendedName>
</protein>
<dbReference type="Pfam" id="PF18676">
    <property type="entry name" value="MBG_2"/>
    <property type="match status" value="1"/>
</dbReference>
<evidence type="ECO:0000259" key="1">
    <source>
        <dbReference type="Pfam" id="PF18657"/>
    </source>
</evidence>
<dbReference type="eggNOG" id="COG3210">
    <property type="taxonomic scope" value="Bacteria"/>
</dbReference>
<feature type="domain" description="YDG" evidence="1">
    <location>
        <begin position="379"/>
        <end position="456"/>
    </location>
</feature>
<dbReference type="Pfam" id="PF18657">
    <property type="entry name" value="YDG"/>
    <property type="match status" value="10"/>
</dbReference>
<dbReference type="KEGG" id="sbu:SpiBuddy_2494"/>
<evidence type="ECO:0000259" key="2">
    <source>
        <dbReference type="Pfam" id="PF18676"/>
    </source>
</evidence>
<feature type="domain" description="YDG" evidence="1">
    <location>
        <begin position="553"/>
        <end position="626"/>
    </location>
</feature>
<feature type="domain" description="YDG" evidence="1">
    <location>
        <begin position="465"/>
        <end position="538"/>
    </location>
</feature>
<feature type="domain" description="YDG" evidence="1">
    <location>
        <begin position="640"/>
        <end position="713"/>
    </location>
</feature>
<reference evidence="4" key="1">
    <citation type="submission" date="2011-02" db="EMBL/GenBank/DDBJ databases">
        <title>Complete sequence of Spirochaeta sp. Buddy.</title>
        <authorList>
            <person name="Lucas S."/>
            <person name="Copeland A."/>
            <person name="Lapidus A."/>
            <person name="Cheng J.-F."/>
            <person name="Goodwin L."/>
            <person name="Pitluck S."/>
            <person name="Zeytun A."/>
            <person name="Detter J.C."/>
            <person name="Han C."/>
            <person name="Tapia R."/>
            <person name="Land M."/>
            <person name="Hauser L."/>
            <person name="Kyrpides N."/>
            <person name="Ivanova N."/>
            <person name="Mikhailova N."/>
            <person name="Pagani I."/>
            <person name="Ritalahti K.M."/>
            <person name="Loeffler F.E."/>
            <person name="Woyke T."/>
        </authorList>
    </citation>
    <scope>NUCLEOTIDE SEQUENCE [LARGE SCALE GENOMIC DNA]</scope>
    <source>
        <strain evidence="4">ATCC BAA-1886 / DSM 22777 / Buddy</strain>
    </source>
</reference>
<proteinExistence type="predicted"/>
<dbReference type="Proteomes" id="UP000008466">
    <property type="component" value="Chromosome"/>
</dbReference>
<accession>F0RRP8</accession>
<organism evidence="3 4">
    <name type="scientific">Sphaerochaeta globosa (strain ATCC BAA-1886 / DSM 22777 / Buddy)</name>
    <name type="common">Spirochaeta sp. (strain Buddy)</name>
    <dbReference type="NCBI Taxonomy" id="158189"/>
    <lineage>
        <taxon>Bacteria</taxon>
        <taxon>Pseudomonadati</taxon>
        <taxon>Spirochaetota</taxon>
        <taxon>Spirochaetia</taxon>
        <taxon>Spirochaetales</taxon>
        <taxon>Sphaerochaetaceae</taxon>
        <taxon>Sphaerochaeta</taxon>
    </lineage>
</organism>
<feature type="domain" description="YDG" evidence="1">
    <location>
        <begin position="903"/>
        <end position="982"/>
    </location>
</feature>
<feature type="domain" description="YDG" evidence="1">
    <location>
        <begin position="293"/>
        <end position="365"/>
    </location>
</feature>
<dbReference type="eggNOG" id="COG1262">
    <property type="taxonomic scope" value="Bacteria"/>
</dbReference>
<sequence length="1445" mass="150862">MKKTTITMLLSLFVLAAVLLGFTACSDMMEKLGNISLTIVLDTPDVQVASYSLEGLHNTPNTRFSISDITPPRHSLSSLKKGTWDLTVTAFNADGDQIGAGTSRVDLKEGQIAETTLLVVFNQAVPAASSFTFSAPTRFDSFDGILSGSTANMEYRLASEPEDTPYTACTEGTTILGTGTYLLRYAAAHGLRASEPLRVTVPQYQPIQLTIADPTLTTGKVYDGTTEVSGTVTLGALSGVRETDTVTVSARTTYDDKSSGSGKTITLTYTLDGPDAGNYIKPVDKAVTRSIEKKPLTVSGTTITNSKVYDGETFSAVISHGALSGIVTGDTVTVSASAAYSDNSAGTDKTITVSYTLGDTDAANYLKPIDDSSFIGEITKKQLTVSGTEPILAKQYDGTPSAQLQNSGNLIGVVPGDAVTLQTTSTYSDTTIGSGKQITVRYAISGDTTNYLVPENATFNGGQITQKQLTVSNLALTSSKVYDGTTSVASPTFSFDGKVLGEDVRVTATATYDSPTAGNAKQITVAYALEGIDKGNYLKPIDPAATIAGVISKKQLTARGTELTLTKVYDGNTAAAITVSGTLSGIAAGDAVDFSVTAAYTSETAGENKDIIVVYSLTGDAKDNYIKPESYVRSGVIQKRQLQVTTPTTVATTKIYDRTLSAQITQYSSLSGVIPGDTVTLATTAAYVTKSAEIDKSIWVHYTIAGADESNYIQPADVLATSQGVITKKQLTVTGTTITASKVYNGTTSAAVGLPGSLAGVVSGDSVYVSATAAYDTKAAGTGKPITLTYTLFGTDQNNYFKPVDSIASQAGVITPKQLDARIEDYVSTKVYDGTTSATAPQITLIGKLSPDTVTVTTTATYDSAAAVTNKVIGLVFTLSGDDKNNYLKPIDMVLTRAGSISKKQLTISDPTLETITKVYDGTTAVAGTVTPGTLSGVVSGEEVTVEAAASYESADVTYATSGYNKITVKYTLDGPNASNYAPPVWAFPWGSIEKKQLSVIGTVFPASKVYDKTSTITITSQGTLSGVIGSDVVTLSNVVAYFSGIASDDVGTNKAVTINYTISGTHANNYYLNSDTSKTASITAAVLTATVGDYTQQYGSAVPAFTVNVTGFVAGDSATNIWGYTAPTATAGTNSSSAAGTYTIRISGGSAPNYSFTMTDTGTLTIQKPAGPAISDTIMGYIPASPASQTVINVTGFSTNLTNLEAAVAINGSTFSSYVDIAVDSRNRAMIVPTTTVTTATKVRIRVKETDILAAGPAKEIALTSQALAIGDYYQGGIVAYFFVSGDPGYIAGQVHGLIAATNDVSSTGVAWSNSTTTIVGTSSGIGTGLNNTNQIVTSIGSSASSYAAGMTRNYRGGGYSDWFLPSKDELYKMRLAFVSIGNFASPASFYWSSTEEKAWSREETAYTGDTVHAIEFNPNSGNSILVSNSPKTYAYFVRPVRNF</sequence>
<keyword evidence="4" id="KW-1185">Reference proteome</keyword>
<name>F0RRP8_SPHGB</name>
<gene>
    <name evidence="3" type="ordered locus">SpiBuddy_2494</name>
</gene>
<feature type="domain" description="YDG" evidence="1">
    <location>
        <begin position="995"/>
        <end position="1077"/>
    </location>
</feature>
<dbReference type="InterPro" id="IPR041286">
    <property type="entry name" value="MBG_2"/>
</dbReference>